<feature type="compositionally biased region" description="Basic and acidic residues" evidence="1">
    <location>
        <begin position="1"/>
        <end position="20"/>
    </location>
</feature>
<reference evidence="2 3" key="1">
    <citation type="submission" date="2014-04" db="EMBL/GenBank/DDBJ databases">
        <title>Evolutionary Origins and Diversification of the Mycorrhizal Mutualists.</title>
        <authorList>
            <consortium name="DOE Joint Genome Institute"/>
            <consortium name="Mycorrhizal Genomics Consortium"/>
            <person name="Kohler A."/>
            <person name="Kuo A."/>
            <person name="Nagy L.G."/>
            <person name="Floudas D."/>
            <person name="Copeland A."/>
            <person name="Barry K.W."/>
            <person name="Cichocki N."/>
            <person name="Veneault-Fourrey C."/>
            <person name="LaButti K."/>
            <person name="Lindquist E.A."/>
            <person name="Lipzen A."/>
            <person name="Lundell T."/>
            <person name="Morin E."/>
            <person name="Murat C."/>
            <person name="Riley R."/>
            <person name="Ohm R."/>
            <person name="Sun H."/>
            <person name="Tunlid A."/>
            <person name="Henrissat B."/>
            <person name="Grigoriev I.V."/>
            <person name="Hibbett D.S."/>
            <person name="Martin F."/>
        </authorList>
    </citation>
    <scope>NUCLEOTIDE SEQUENCE [LARGE SCALE GENOMIC DNA]</scope>
    <source>
        <strain evidence="2 3">FD-317 M1</strain>
    </source>
</reference>
<dbReference type="AlphaFoldDB" id="A0A0D0BKZ8"/>
<name>A0A0D0BKZ8_9AGAR</name>
<evidence type="ECO:0000313" key="2">
    <source>
        <dbReference type="EMBL" id="KIK50119.1"/>
    </source>
</evidence>
<accession>A0A0D0BKZ8</accession>
<dbReference type="HOGENOM" id="CLU_2061754_0_0_1"/>
<proteinExistence type="predicted"/>
<evidence type="ECO:0000256" key="1">
    <source>
        <dbReference type="SAM" id="MobiDB-lite"/>
    </source>
</evidence>
<feature type="region of interest" description="Disordered" evidence="1">
    <location>
        <begin position="1"/>
        <end position="24"/>
    </location>
</feature>
<protein>
    <submittedName>
        <fullName evidence="2">Uncharacterized protein</fullName>
    </submittedName>
</protein>
<dbReference type="EMBL" id="KN834930">
    <property type="protein sequence ID" value="KIK50119.1"/>
    <property type="molecule type" value="Genomic_DNA"/>
</dbReference>
<evidence type="ECO:0000313" key="3">
    <source>
        <dbReference type="Proteomes" id="UP000053593"/>
    </source>
</evidence>
<keyword evidence="3" id="KW-1185">Reference proteome</keyword>
<dbReference type="Proteomes" id="UP000053593">
    <property type="component" value="Unassembled WGS sequence"/>
</dbReference>
<sequence length="119" mass="13553">MERQERPHTPWSRRGPEERSTLFVSSSGIRSSTASVALAIRLGIRPIRTAFVFEPKNERASYVLSSYGTFGITSRRSDAYLFPQSYRNVAVQFLDVSDFCLTTVYGYMPPHSTRVSHEE</sequence>
<gene>
    <name evidence="2" type="ORF">GYMLUDRAFT_78577</name>
</gene>
<organism evidence="2 3">
    <name type="scientific">Collybiopsis luxurians FD-317 M1</name>
    <dbReference type="NCBI Taxonomy" id="944289"/>
    <lineage>
        <taxon>Eukaryota</taxon>
        <taxon>Fungi</taxon>
        <taxon>Dikarya</taxon>
        <taxon>Basidiomycota</taxon>
        <taxon>Agaricomycotina</taxon>
        <taxon>Agaricomycetes</taxon>
        <taxon>Agaricomycetidae</taxon>
        <taxon>Agaricales</taxon>
        <taxon>Marasmiineae</taxon>
        <taxon>Omphalotaceae</taxon>
        <taxon>Collybiopsis</taxon>
        <taxon>Collybiopsis luxurians</taxon>
    </lineage>
</organism>